<evidence type="ECO:0000256" key="2">
    <source>
        <dbReference type="ARBA" id="ARBA00022475"/>
    </source>
</evidence>
<keyword evidence="11" id="KW-1185">Reference proteome</keyword>
<evidence type="ECO:0000256" key="3">
    <source>
        <dbReference type="ARBA" id="ARBA00022692"/>
    </source>
</evidence>
<evidence type="ECO:0000256" key="6">
    <source>
        <dbReference type="ARBA" id="ARBA00023118"/>
    </source>
</evidence>
<evidence type="ECO:0000256" key="4">
    <source>
        <dbReference type="ARBA" id="ARBA00022741"/>
    </source>
</evidence>
<feature type="domain" description="Pycsar effector protein" evidence="9">
    <location>
        <begin position="95"/>
        <end position="240"/>
    </location>
</feature>
<keyword evidence="4" id="KW-0547">Nucleotide-binding</keyword>
<evidence type="ECO:0000313" key="11">
    <source>
        <dbReference type="Proteomes" id="UP000638849"/>
    </source>
</evidence>
<keyword evidence="6" id="KW-0051">Antiviral defense</keyword>
<comment type="caution">
    <text evidence="10">The sequence shown here is derived from an EMBL/GenBank/DDBJ whole genome shotgun (WGS) entry which is preliminary data.</text>
</comment>
<keyword evidence="7 8" id="KW-0472">Membrane</keyword>
<dbReference type="Proteomes" id="UP000638849">
    <property type="component" value="Unassembled WGS sequence"/>
</dbReference>
<evidence type="ECO:0000256" key="8">
    <source>
        <dbReference type="SAM" id="Phobius"/>
    </source>
</evidence>
<name>A0ABS0R6V3_9ACTN</name>
<keyword evidence="3 8" id="KW-0812">Transmembrane</keyword>
<keyword evidence="5 8" id="KW-1133">Transmembrane helix</keyword>
<reference evidence="10 11" key="1">
    <citation type="submission" date="2020-12" db="EMBL/GenBank/DDBJ databases">
        <authorList>
            <person name="Kusuma A.B."/>
            <person name="Nouioui I."/>
            <person name="Goodfellow M."/>
        </authorList>
    </citation>
    <scope>NUCLEOTIDE SEQUENCE [LARGE SCALE GENOMIC DNA]</scope>
    <source>
        <strain evidence="10 11">DSM 41764</strain>
    </source>
</reference>
<accession>A0ABS0R6V3</accession>
<evidence type="ECO:0000256" key="7">
    <source>
        <dbReference type="ARBA" id="ARBA00023136"/>
    </source>
</evidence>
<gene>
    <name evidence="10" type="ORF">JBF12_06915</name>
</gene>
<dbReference type="EMBL" id="JAEEAQ010000040">
    <property type="protein sequence ID" value="MBI0312729.1"/>
    <property type="molecule type" value="Genomic_DNA"/>
</dbReference>
<evidence type="ECO:0000256" key="5">
    <source>
        <dbReference type="ARBA" id="ARBA00022989"/>
    </source>
</evidence>
<evidence type="ECO:0000256" key="1">
    <source>
        <dbReference type="ARBA" id="ARBA00004236"/>
    </source>
</evidence>
<comment type="subcellular location">
    <subcellularLocation>
        <location evidence="1">Cell membrane</location>
    </subcellularLocation>
</comment>
<feature type="transmembrane region" description="Helical" evidence="8">
    <location>
        <begin position="111"/>
        <end position="133"/>
    </location>
</feature>
<keyword evidence="2" id="KW-1003">Cell membrane</keyword>
<feature type="transmembrane region" description="Helical" evidence="8">
    <location>
        <begin position="227"/>
        <end position="244"/>
    </location>
</feature>
<organism evidence="10 11">
    <name type="scientific">Streptomyces javensis</name>
    <dbReference type="NCBI Taxonomy" id="114698"/>
    <lineage>
        <taxon>Bacteria</taxon>
        <taxon>Bacillati</taxon>
        <taxon>Actinomycetota</taxon>
        <taxon>Actinomycetes</taxon>
        <taxon>Kitasatosporales</taxon>
        <taxon>Streptomycetaceae</taxon>
        <taxon>Streptomyces</taxon>
        <taxon>Streptomyces violaceusniger group</taxon>
    </lineage>
</organism>
<dbReference type="RefSeq" id="WP_198275951.1">
    <property type="nucleotide sequence ID" value="NZ_BAAAIF010000018.1"/>
</dbReference>
<sequence length="245" mass="25817">MTTTQEPTAGEQAEAYRESAERALAGNDPRHGWTLLAGNGHEVALPYAVLTAAAQQAVTNERLTGLDNRLLALGVDLARVAEAQSELSAPDRTESEIEVVRREIGRTDTKASILLASVAIVSGPLAENAGTVLRQPWPIAALAGIAAVVAGVATWFLLDVVLPTFGAKTSDDPVAGNSNFLYYARCGEDRDGLARALASDIKRQGQLIDLSQIAEKKFRLLTRAGRLLKLSGLAFAAAGALSVAF</sequence>
<evidence type="ECO:0000259" key="9">
    <source>
        <dbReference type="Pfam" id="PF18967"/>
    </source>
</evidence>
<dbReference type="Pfam" id="PF18967">
    <property type="entry name" value="PycTM"/>
    <property type="match status" value="1"/>
</dbReference>
<proteinExistence type="predicted"/>
<dbReference type="InterPro" id="IPR043760">
    <property type="entry name" value="PycTM_dom"/>
</dbReference>
<evidence type="ECO:0000313" key="10">
    <source>
        <dbReference type="EMBL" id="MBI0312729.1"/>
    </source>
</evidence>
<feature type="transmembrane region" description="Helical" evidence="8">
    <location>
        <begin position="139"/>
        <end position="158"/>
    </location>
</feature>
<protein>
    <recommendedName>
        <fullName evidence="9">Pycsar effector protein domain-containing protein</fullName>
    </recommendedName>
</protein>